<dbReference type="AlphaFoldDB" id="D8TPQ6"/>
<name>D8TPQ6_VOLCA</name>
<dbReference type="RefSeq" id="XP_002948250.1">
    <property type="nucleotide sequence ID" value="XM_002948204.1"/>
</dbReference>
<protein>
    <submittedName>
        <fullName evidence="1">Uncharacterized protein</fullName>
    </submittedName>
</protein>
<evidence type="ECO:0000313" key="2">
    <source>
        <dbReference type="Proteomes" id="UP000001058"/>
    </source>
</evidence>
<dbReference type="InParanoid" id="D8TPQ6"/>
<accession>D8TPQ6</accession>
<evidence type="ECO:0000313" key="1">
    <source>
        <dbReference type="EMBL" id="EFJ50657.1"/>
    </source>
</evidence>
<reference evidence="1 2" key="1">
    <citation type="journal article" date="2010" name="Science">
        <title>Genomic analysis of organismal complexity in the multicellular green alga Volvox carteri.</title>
        <authorList>
            <person name="Prochnik S.E."/>
            <person name="Umen J."/>
            <person name="Nedelcu A.M."/>
            <person name="Hallmann A."/>
            <person name="Miller S.M."/>
            <person name="Nishii I."/>
            <person name="Ferris P."/>
            <person name="Kuo A."/>
            <person name="Mitros T."/>
            <person name="Fritz-Laylin L.K."/>
            <person name="Hellsten U."/>
            <person name="Chapman J."/>
            <person name="Simakov O."/>
            <person name="Rensing S.A."/>
            <person name="Terry A."/>
            <person name="Pangilinan J."/>
            <person name="Kapitonov V."/>
            <person name="Jurka J."/>
            <person name="Salamov A."/>
            <person name="Shapiro H."/>
            <person name="Schmutz J."/>
            <person name="Grimwood J."/>
            <person name="Lindquist E."/>
            <person name="Lucas S."/>
            <person name="Grigoriev I.V."/>
            <person name="Schmitt R."/>
            <person name="Kirk D."/>
            <person name="Rokhsar D.S."/>
        </authorList>
    </citation>
    <scope>NUCLEOTIDE SEQUENCE [LARGE SCALE GENOMIC DNA]</scope>
    <source>
        <strain evidence="2">f. Nagariensis / Eve</strain>
    </source>
</reference>
<gene>
    <name evidence="1" type="ORF">VOLCADRAFT_103863</name>
</gene>
<dbReference type="EMBL" id="GL378330">
    <property type="protein sequence ID" value="EFJ50657.1"/>
    <property type="molecule type" value="Genomic_DNA"/>
</dbReference>
<sequence>MGAFRSWQMYDTGSSQLTTHPAFLRIRGIQCVSVCVCVSLEESELLWRSRYTHALHIPQHVGSAPLLVIAHAPNTVEYDGKRLICTQRVKVALEIFLPKVDPLATHTCSSRRPIGQVSWSFVLNRWHVRMCACSSCSKRTACDARLQKSDGLRSHLLNTLQIQFIC</sequence>
<dbReference type="KEGG" id="vcn:VOLCADRAFT_103863"/>
<dbReference type="GeneID" id="9624702"/>
<proteinExistence type="predicted"/>
<keyword evidence="2" id="KW-1185">Reference proteome</keyword>
<dbReference type="Proteomes" id="UP000001058">
    <property type="component" value="Unassembled WGS sequence"/>
</dbReference>
<organism evidence="2">
    <name type="scientific">Volvox carteri f. nagariensis</name>
    <dbReference type="NCBI Taxonomy" id="3068"/>
    <lineage>
        <taxon>Eukaryota</taxon>
        <taxon>Viridiplantae</taxon>
        <taxon>Chlorophyta</taxon>
        <taxon>core chlorophytes</taxon>
        <taxon>Chlorophyceae</taxon>
        <taxon>CS clade</taxon>
        <taxon>Chlamydomonadales</taxon>
        <taxon>Volvocaceae</taxon>
        <taxon>Volvox</taxon>
    </lineage>
</organism>